<dbReference type="InterPro" id="IPR025410">
    <property type="entry name" value="Lant_dehyd"/>
</dbReference>
<dbReference type="RefSeq" id="WP_201368821.1">
    <property type="nucleotide sequence ID" value="NZ_BNJG01000001.1"/>
</dbReference>
<name>A0ABQ3UGN9_9CHLR</name>
<dbReference type="PIRSF" id="PIRSF037228">
    <property type="entry name" value="Lant_mod_RumM"/>
    <property type="match status" value="1"/>
</dbReference>
<dbReference type="InterPro" id="IPR007822">
    <property type="entry name" value="LANC-like"/>
</dbReference>
<reference evidence="2 3" key="1">
    <citation type="journal article" date="2021" name="Int. J. Syst. Evol. Microbiol.">
        <title>Reticulibacter mediterranei gen. nov., sp. nov., within the new family Reticulibacteraceae fam. nov., and Ktedonospora formicarum gen. nov., sp. nov., Ktedonobacter robiniae sp. nov., Dictyobacter formicarum sp. nov. and Dictyobacter arantiisoli sp. nov., belonging to the class Ktedonobacteria.</title>
        <authorList>
            <person name="Yabe S."/>
            <person name="Zheng Y."/>
            <person name="Wang C.M."/>
            <person name="Sakai Y."/>
            <person name="Abe K."/>
            <person name="Yokota A."/>
            <person name="Donadio S."/>
            <person name="Cavaletti L."/>
            <person name="Monciardini P."/>
        </authorList>
    </citation>
    <scope>NUCLEOTIDE SEQUENCE [LARGE SCALE GENOMIC DNA]</scope>
    <source>
        <strain evidence="2 3">SOSP1-30</strain>
    </source>
</reference>
<evidence type="ECO:0000313" key="2">
    <source>
        <dbReference type="EMBL" id="GHO51857.1"/>
    </source>
</evidence>
<dbReference type="Pfam" id="PF13575">
    <property type="entry name" value="DUF4135"/>
    <property type="match status" value="1"/>
</dbReference>
<sequence length="1042" mass="116267">MPLSHSDLHAIVRAASTLAERQSSGFIPDEVQEAARLPHLCEDLPLPAWAELLQDIVQYIETVPAENYLGEQGQWYKANGDKPSPFVELLLPFVIVGHQRYAEQSGLSYHLLTQEAHTSLKLHLLQALTSLSVQALYTEFSSQYRQQAQPLDEQGFYQQFLQQAARGELATFLCTYSVLARLLATTVEAWTDNACAFIRRFADDQELLQQQFADGQALGQVVALHPAFSNPHHGRRMSMALTFASGRKLVYKPRDVGMEASYFGLLAWCNEQGIEPPFKIVTVVPRGSYGWMEYVAYVECENEQAGQKFYRRAGILLCLAYMLGSKQCFYDHIVAHGEHPVLIDASALLQPCVSPEPREILPGANWEEGTYSVLHTGLLASWEQLTPHDGSSRAGEMYMDISGFGRSKEAAALVPKDVHEHCPLPLKYGVVKMRERVHVPRYNGLPLCLEAYRDVLATGFVDMYQWLMGKREALLTPGSPLYAFKGRFARFVYRPDRAYHALFQQLLLAEHLCDEAQRQVLLESPRRHPIPVEYYLWEQGDLAHWLPAQRAEQAALLRADMPFFTVPTDGTTLFIDEAQCIANCFYHSGFALAFERLRNFDIEDMRRQEGFLLGTLGEKRVARIYHIDGEERQGSPDLEREVLIRQALAIAERIAEQAIELPHGCITWLAPEYQMRSRRYQLQPVRYSLLNGLSGIALFLAATAKLSGNGTYYRLAQGATLTLRQALQHEGETLAHEMGIGGTLGLGSLVYTLTRIAQFLDLPELYVVATQAVSLVTRERIARDLALDVIAGSAGAILGLLALYEVSHDQEILERAILCARHLLRQRTASTVGCLAWPTLNKRHSTGFSHGTAGIVYALTRLYEVTHDPALLEAGREALAYEDAAFLPTLGNWAEELVEEGAGEPVVLSTWCHGAPGIGLARLGGLGCLDNAQIRRDIEVALETTQKAGIYGDDHICCGNFGRVEILWTAAQRLKRSDLADAALRQAKEILTRAQRRGGLALNDLLPKWAPNPVFFHGTAGIGYTLLRLASPRELPSVLLWE</sequence>
<keyword evidence="3" id="KW-1185">Reference proteome</keyword>
<evidence type="ECO:0000259" key="1">
    <source>
        <dbReference type="Pfam" id="PF13575"/>
    </source>
</evidence>
<dbReference type="InterPro" id="IPR012341">
    <property type="entry name" value="6hp_glycosidase-like_sf"/>
</dbReference>
<dbReference type="CDD" id="cd04792">
    <property type="entry name" value="LanM-like"/>
    <property type="match status" value="1"/>
</dbReference>
<dbReference type="Pfam" id="PF05147">
    <property type="entry name" value="LANC_like"/>
    <property type="match status" value="1"/>
</dbReference>
<gene>
    <name evidence="2" type="ORF">KSB_03320</name>
</gene>
<dbReference type="SMART" id="SM01260">
    <property type="entry name" value="LANC_like"/>
    <property type="match status" value="1"/>
</dbReference>
<dbReference type="Gene3D" id="1.50.10.10">
    <property type="match status" value="1"/>
</dbReference>
<comment type="caution">
    <text evidence="2">The sequence shown here is derived from an EMBL/GenBank/DDBJ whole genome shotgun (WGS) entry which is preliminary data.</text>
</comment>
<proteinExistence type="predicted"/>
<dbReference type="SUPFAM" id="SSF158745">
    <property type="entry name" value="LanC-like"/>
    <property type="match status" value="1"/>
</dbReference>
<dbReference type="NCBIfam" id="TIGR03897">
    <property type="entry name" value="lanti_2_LanM"/>
    <property type="match status" value="1"/>
</dbReference>
<dbReference type="Proteomes" id="UP000654345">
    <property type="component" value="Unassembled WGS sequence"/>
</dbReference>
<organism evidence="2 3">
    <name type="scientific">Ktedonobacter robiniae</name>
    <dbReference type="NCBI Taxonomy" id="2778365"/>
    <lineage>
        <taxon>Bacteria</taxon>
        <taxon>Bacillati</taxon>
        <taxon>Chloroflexota</taxon>
        <taxon>Ktedonobacteria</taxon>
        <taxon>Ktedonobacterales</taxon>
        <taxon>Ktedonobacteraceae</taxon>
        <taxon>Ktedonobacter</taxon>
    </lineage>
</organism>
<dbReference type="EMBL" id="BNJG01000001">
    <property type="protein sequence ID" value="GHO51857.1"/>
    <property type="molecule type" value="Genomic_DNA"/>
</dbReference>
<feature type="domain" description="Lantibiotic biosynthesis protein dehydration" evidence="1">
    <location>
        <begin position="176"/>
        <end position="566"/>
    </location>
</feature>
<dbReference type="InterPro" id="IPR017146">
    <property type="entry name" value="Lanti_2_LanM"/>
</dbReference>
<dbReference type="PRINTS" id="PR01950">
    <property type="entry name" value="LANCSUPER"/>
</dbReference>
<protein>
    <submittedName>
        <fullName evidence="2">Lanthionine synthetase</fullName>
    </submittedName>
</protein>
<accession>A0ABQ3UGN9</accession>
<evidence type="ECO:0000313" key="3">
    <source>
        <dbReference type="Proteomes" id="UP000654345"/>
    </source>
</evidence>